<feature type="chain" id="PRO_5046970153" description="Transcription initiation factor TFIID subunit 2 TPR repeats domain-containing protein" evidence="1">
    <location>
        <begin position="27"/>
        <end position="114"/>
    </location>
</feature>
<evidence type="ECO:0000256" key="1">
    <source>
        <dbReference type="SAM" id="SignalP"/>
    </source>
</evidence>
<comment type="caution">
    <text evidence="3">The sequence shown here is derived from an EMBL/GenBank/DDBJ whole genome shotgun (WGS) entry which is preliminary data.</text>
</comment>
<evidence type="ECO:0000259" key="2">
    <source>
        <dbReference type="Pfam" id="PF25577"/>
    </source>
</evidence>
<evidence type="ECO:0000313" key="4">
    <source>
        <dbReference type="Proteomes" id="UP001159363"/>
    </source>
</evidence>
<dbReference type="InterPro" id="IPR057991">
    <property type="entry name" value="TPR_TAF2_C"/>
</dbReference>
<sequence length="114" mass="13812">MLLLAYVWHWLLRCDFLWWWADVRMAALEALVDFTRVDGRWPDLEFLLDLVDSDPDPSVRHGLVRLLVENPPFERAHRHKLDQDALVHRLWNLIKYAQYYHPHFPRLAQHYADV</sequence>
<dbReference type="EMBL" id="JARBHB010000003">
    <property type="protein sequence ID" value="KAJ8890499.1"/>
    <property type="molecule type" value="Genomic_DNA"/>
</dbReference>
<dbReference type="PANTHER" id="PTHR15137">
    <property type="entry name" value="TRANSCRIPTION INITIATION FACTOR TFIID"/>
    <property type="match status" value="1"/>
</dbReference>
<feature type="domain" description="Transcription initiation factor TFIID subunit 2 TPR repeats" evidence="2">
    <location>
        <begin position="20"/>
        <end position="97"/>
    </location>
</feature>
<gene>
    <name evidence="3" type="ORF">PR048_010008</name>
</gene>
<protein>
    <recommendedName>
        <fullName evidence="2">Transcription initiation factor TFIID subunit 2 TPR repeats domain-containing protein</fullName>
    </recommendedName>
</protein>
<organism evidence="3 4">
    <name type="scientific">Dryococelus australis</name>
    <dbReference type="NCBI Taxonomy" id="614101"/>
    <lineage>
        <taxon>Eukaryota</taxon>
        <taxon>Metazoa</taxon>
        <taxon>Ecdysozoa</taxon>
        <taxon>Arthropoda</taxon>
        <taxon>Hexapoda</taxon>
        <taxon>Insecta</taxon>
        <taxon>Pterygota</taxon>
        <taxon>Neoptera</taxon>
        <taxon>Polyneoptera</taxon>
        <taxon>Phasmatodea</taxon>
        <taxon>Verophasmatodea</taxon>
        <taxon>Anareolatae</taxon>
        <taxon>Phasmatidae</taxon>
        <taxon>Eurycanthinae</taxon>
        <taxon>Dryococelus</taxon>
    </lineage>
</organism>
<dbReference type="Pfam" id="PF25577">
    <property type="entry name" value="TPR_TAF2_C"/>
    <property type="match status" value="1"/>
</dbReference>
<proteinExistence type="predicted"/>
<dbReference type="PANTHER" id="PTHR15137:SF9">
    <property type="entry name" value="TRANSCRIPTION INITIATION FACTOR TFIID SUBUNIT 2"/>
    <property type="match status" value="1"/>
</dbReference>
<keyword evidence="4" id="KW-1185">Reference proteome</keyword>
<reference evidence="3 4" key="1">
    <citation type="submission" date="2023-02" db="EMBL/GenBank/DDBJ databases">
        <title>LHISI_Scaffold_Assembly.</title>
        <authorList>
            <person name="Stuart O.P."/>
            <person name="Cleave R."/>
            <person name="Magrath M.J.L."/>
            <person name="Mikheyev A.S."/>
        </authorList>
    </citation>
    <scope>NUCLEOTIDE SEQUENCE [LARGE SCALE GENOMIC DNA]</scope>
    <source>
        <strain evidence="3">Daus_M_001</strain>
        <tissue evidence="3">Leg muscle</tissue>
    </source>
</reference>
<dbReference type="InterPro" id="IPR037813">
    <property type="entry name" value="TAF2"/>
</dbReference>
<evidence type="ECO:0000313" key="3">
    <source>
        <dbReference type="EMBL" id="KAJ8890499.1"/>
    </source>
</evidence>
<keyword evidence="1" id="KW-0732">Signal</keyword>
<feature type="signal peptide" evidence="1">
    <location>
        <begin position="1"/>
        <end position="26"/>
    </location>
</feature>
<accession>A0ABQ9I2H2</accession>
<name>A0ABQ9I2H2_9NEOP</name>
<dbReference type="Proteomes" id="UP001159363">
    <property type="component" value="Chromosome 3"/>
</dbReference>